<accession>A0A7R8W0S6</accession>
<sequence>MTRLPYPSVKQLLLCNRLGAGAKAEFYLSWQPWLMQLNHRLRRAAPISNPPLPTEAEFCLRPCAQAITELRLSFGIISETSVTREIPPGVADVVGPYWEGLRMIICSVHPLLFLFKRYSCLCQRGHLKFVCVKDEVGVEEEFLYPPLWAAGLELSKKFSSHFCVFPRRRHQRTTVSPRPLSPSRAPVVISPPLVPGQVETVSSSELQQFSPRPSFHGDVLAKDSKDAIRLRGR</sequence>
<dbReference type="EMBL" id="OB660086">
    <property type="protein sequence ID" value="CAD7222651.1"/>
    <property type="molecule type" value="Genomic_DNA"/>
</dbReference>
<protein>
    <submittedName>
        <fullName evidence="1">Uncharacterized protein</fullName>
    </submittedName>
</protein>
<reference evidence="1" key="1">
    <citation type="submission" date="2020-11" db="EMBL/GenBank/DDBJ databases">
        <authorList>
            <person name="Tran Van P."/>
        </authorList>
    </citation>
    <scope>NUCLEOTIDE SEQUENCE</scope>
</reference>
<organism evidence="1">
    <name type="scientific">Cyprideis torosa</name>
    <dbReference type="NCBI Taxonomy" id="163714"/>
    <lineage>
        <taxon>Eukaryota</taxon>
        <taxon>Metazoa</taxon>
        <taxon>Ecdysozoa</taxon>
        <taxon>Arthropoda</taxon>
        <taxon>Crustacea</taxon>
        <taxon>Oligostraca</taxon>
        <taxon>Ostracoda</taxon>
        <taxon>Podocopa</taxon>
        <taxon>Podocopida</taxon>
        <taxon>Cytherocopina</taxon>
        <taxon>Cytheroidea</taxon>
        <taxon>Cytherideidae</taxon>
        <taxon>Cyprideis</taxon>
    </lineage>
</organism>
<name>A0A7R8W0S6_9CRUS</name>
<proteinExistence type="predicted"/>
<dbReference type="AlphaFoldDB" id="A0A7R8W0S6"/>
<evidence type="ECO:0000313" key="1">
    <source>
        <dbReference type="EMBL" id="CAD7222651.1"/>
    </source>
</evidence>
<gene>
    <name evidence="1" type="ORF">CTOB1V02_LOCUS653</name>
</gene>